<proteinExistence type="predicted"/>
<evidence type="ECO:0000256" key="1">
    <source>
        <dbReference type="SAM" id="MobiDB-lite"/>
    </source>
</evidence>
<feature type="transmembrane region" description="Helical" evidence="2">
    <location>
        <begin position="238"/>
        <end position="265"/>
    </location>
</feature>
<sequence>MSNFLNTLFENTPAFNSISWIFFHNMEDLGSSIVELVLYLFQFKWVSDLASFSVIIPFNSNNFVSIANGDFEYSIPIEESKLSYASILLQGLITSAIISLPSSPARLLALRQWIVRGPWLGSATLIGVCLTHFTFITSTVFGIAPNIHLLRSIYPIWFIFGSFCLISQLQQLIPIYGSPVDRVHPNNSFDRQVLVQALFQGIILGAFEQTNIIPYLNNLVIGTNVFPGEGFTGLGSNVIYIVGFSMGILSFGILINTILASLLTIKFSIPVKFYATYGYTRGIQVSRILTLSLLISSFVSLPYYSAVYLASQPLNLAPYESAKLSNELGWLVRGSQANIVAGLTKQKKVGIIPPGLWNRSLVIFKTRNFPIGQKSIKRRTHNWRMIGNFLDIGFGPGTRRFPSLSNFPAEILLDKTAYRTYILSSIDQKARHQSDQTNLRKFRLYKSPWFTGWKHRGIKFTKKFFGKTIKVSVKQNNSDGTAAITTKPLNEIIIENRSRTFPKPKIGGPVRGDTLRTKFFDSQLNQRNFFAPNRSLVQRAFNYNNKPIVNRDSKTWNQRILKKDLGKSNNFFKVQIINFVLFPIRIIYGLFYQIIVVVLSSKVFLVIQKFGFIGNNAIPGQKLLFEGSLPSGQASRGVRRWIIGREHRIRRNWLVLRSSTKRKNRGYFIYASRFNTVDLIRQLLVYKAPDSFKLNAYKKGLVLSSKYDPGTNNITFRTSKPIRVLNQTLPLNERRENNVTTNTKEQNKVELIIGISPENQFEKNNNSKLDFKKELKSSFYQASGRKLGQDPLPELNQTWSTIKWIELKQNHLDKIINLNTINNNEPNYIGIYSNTDEKIKLKAKSNQINGQLGLRREINRLNKNQQTKFHKLHDQWVDRSFVKSRFEPWTAAPSEEQIIWILSRLHPQLVGSPSESVFNLLSHQTRASNRNKILAHLEAQSIIRPRRQTSWSWGLDKLTQGDRLQHARQLEREVKAISPNLLRYNRYLQINRDLVYLHKENIQINAIISKINSNQQIKLNLIQPIKEKLNISNSALAQRRLFQPITSNVALFGQKLLSPSIYEPYSIDQLKNNLENNSNRKEWFKNTRTNKLNSRVLPYSNLQPYSGFNSLLNMYYEPTIHITPLKNRNIKPSLLGSFKTQRIAKDVKRWAIYQEIVSEREINTSHKKWGRTRKTKGLRVVRFGHPNPYFFKTHSDFKSQVIPKAFGRRRFRSSISPSYADWQFENKINSNPIYKKLTVTFGGRRQKKSKTKARKILKSNESNQNNFDQDDSQKKERRLVENLEKSFRKKSRRNEANLGDRIGWINNQLNFAQSENITIDEINVENSNDIITSNNIKFSSDPIENELENLDTNDFNWSSINKRTERAKIATRRRSDLDWERGSFSNQFEQFGNRPPTFTKTTQNERKIDRRLIRPIAPLAATYGDTQSIDFLIGLMKSTSSYIHGLPLVVDKILSGQTNDHFMTPTEEYKLLQRKNQLVRYYDSIREYQKSKNWRRFVPGGSRTWVDNVYNHQFKGTLTTVRRLFYITPLDSQNINGTRVFKYNQLLYDRKGENYNPSLHEELGPTNSVKLNQPWAELIVNPAPFYAGWDANTNSVILTSKSLPQNNNDLPIRTITSQKSKLWETYKNNSIKVKNQQTEKILDWPNYAVTRFNGFITKNFQSTRLERYQFIKSFNNTFSQKPNRTITLIELINQIRLKNELSYGTLDLIGPWVNPWTKRAIENGESNRYLIRSSINRNNPLRGTKGEQIQSLKDWFSKYREYPTLTNTKHTFKNQAIEHLNKRTKRHRFLHSIGSIYPISGSINTSEILQTNSPYINFDLYFKYLNNSEIENFDSNSQYGLTQYPESTRYLLPNFILQHTQPLGSRTQWNKSTKYPQNLINYSARQQSNRSVSDSLMWQKLAGCRYITGGINLDTSETSNWIHRSRYLNYKSKKDFVKRWLKYRSPKEVESQMTMWYGSSRLRGLRNIQSDTLPPQGKGPQDSGVWRLRRTRFKNTRRQLHGYNLTKDKNK</sequence>
<name>A0A4D6C4K0_9CHLO</name>
<keyword evidence="2" id="KW-0472">Membrane</keyword>
<feature type="compositionally biased region" description="Basic residues" evidence="1">
    <location>
        <begin position="1244"/>
        <end position="1257"/>
    </location>
</feature>
<feature type="transmembrane region" description="Helical" evidence="2">
    <location>
        <begin position="285"/>
        <end position="304"/>
    </location>
</feature>
<reference evidence="3" key="1">
    <citation type="journal article" date="2019" name="Genome Biol. Evol.">
        <title>Tracing the Evolution of the Plastome and Mitogenome in the Chloropicophyceae Uncovered Convergent tRNA Gene Losses and a Variant Plastid Genetic Code.</title>
        <authorList>
            <person name="Turmel M."/>
            <person name="Dos Santos A.L."/>
            <person name="Otis C."/>
            <person name="Sergerie R."/>
            <person name="Lemieux C."/>
        </authorList>
    </citation>
    <scope>NUCLEOTIDE SEQUENCE</scope>
</reference>
<keyword evidence="3" id="KW-0150">Chloroplast</keyword>
<protein>
    <submittedName>
        <fullName evidence="3">Hypothetical chloroplast RF1</fullName>
    </submittedName>
</protein>
<feature type="transmembrane region" description="Helical" evidence="2">
    <location>
        <begin position="156"/>
        <end position="177"/>
    </location>
</feature>
<evidence type="ECO:0000313" key="3">
    <source>
        <dbReference type="EMBL" id="QBX98297.1"/>
    </source>
</evidence>
<geneLocation type="chloroplast" evidence="3"/>
<feature type="transmembrane region" description="Helical" evidence="2">
    <location>
        <begin position="120"/>
        <end position="144"/>
    </location>
</feature>
<dbReference type="GeneID" id="40351346"/>
<accession>A0A4D6C4K0</accession>
<dbReference type="RefSeq" id="YP_009646578.1">
    <property type="nucleotide sequence ID" value="NC_042489.1"/>
</dbReference>
<feature type="region of interest" description="Disordered" evidence="1">
    <location>
        <begin position="1244"/>
        <end position="1275"/>
    </location>
</feature>
<gene>
    <name evidence="3" type="primary">ycf1</name>
</gene>
<organism evidence="3">
    <name type="scientific">Chloroparvula pacifica</name>
    <dbReference type="NCBI Taxonomy" id="1883388"/>
    <lineage>
        <taxon>Eukaryota</taxon>
        <taxon>Viridiplantae</taxon>
        <taxon>Chlorophyta</taxon>
        <taxon>Chloropicophyceae</taxon>
        <taxon>Chloropicales</taxon>
        <taxon>Chloropicaceae</taxon>
        <taxon>Chloroparvula</taxon>
    </lineage>
</organism>
<dbReference type="EMBL" id="MK085995">
    <property type="protein sequence ID" value="QBX98297.1"/>
    <property type="molecule type" value="Genomic_DNA"/>
</dbReference>
<evidence type="ECO:0000256" key="2">
    <source>
        <dbReference type="SAM" id="Phobius"/>
    </source>
</evidence>
<keyword evidence="2" id="KW-0812">Transmembrane</keyword>
<keyword evidence="3" id="KW-0934">Plastid</keyword>
<keyword evidence="2" id="KW-1133">Transmembrane helix</keyword>